<dbReference type="EMBL" id="JASCZI010120921">
    <property type="protein sequence ID" value="MED6157653.1"/>
    <property type="molecule type" value="Genomic_DNA"/>
</dbReference>
<gene>
    <name evidence="2" type="ORF">PIB30_025273</name>
</gene>
<feature type="region of interest" description="Disordered" evidence="1">
    <location>
        <begin position="37"/>
        <end position="64"/>
    </location>
</feature>
<organism evidence="2 3">
    <name type="scientific">Stylosanthes scabra</name>
    <dbReference type="NCBI Taxonomy" id="79078"/>
    <lineage>
        <taxon>Eukaryota</taxon>
        <taxon>Viridiplantae</taxon>
        <taxon>Streptophyta</taxon>
        <taxon>Embryophyta</taxon>
        <taxon>Tracheophyta</taxon>
        <taxon>Spermatophyta</taxon>
        <taxon>Magnoliopsida</taxon>
        <taxon>eudicotyledons</taxon>
        <taxon>Gunneridae</taxon>
        <taxon>Pentapetalae</taxon>
        <taxon>rosids</taxon>
        <taxon>fabids</taxon>
        <taxon>Fabales</taxon>
        <taxon>Fabaceae</taxon>
        <taxon>Papilionoideae</taxon>
        <taxon>50 kb inversion clade</taxon>
        <taxon>dalbergioids sensu lato</taxon>
        <taxon>Dalbergieae</taxon>
        <taxon>Pterocarpus clade</taxon>
        <taxon>Stylosanthes</taxon>
    </lineage>
</organism>
<dbReference type="Proteomes" id="UP001341840">
    <property type="component" value="Unassembled WGS sequence"/>
</dbReference>
<evidence type="ECO:0000313" key="2">
    <source>
        <dbReference type="EMBL" id="MED6157653.1"/>
    </source>
</evidence>
<protein>
    <submittedName>
        <fullName evidence="2">Uncharacterized protein</fullName>
    </submittedName>
</protein>
<comment type="caution">
    <text evidence="2">The sequence shown here is derived from an EMBL/GenBank/DDBJ whole genome shotgun (WGS) entry which is preliminary data.</text>
</comment>
<proteinExistence type="predicted"/>
<feature type="region of interest" description="Disordered" evidence="1">
    <location>
        <begin position="224"/>
        <end position="287"/>
    </location>
</feature>
<evidence type="ECO:0000313" key="3">
    <source>
        <dbReference type="Proteomes" id="UP001341840"/>
    </source>
</evidence>
<name>A0ABU6UDA7_9FABA</name>
<accession>A0ABU6UDA7</accession>
<feature type="compositionally biased region" description="Polar residues" evidence="1">
    <location>
        <begin position="225"/>
        <end position="251"/>
    </location>
</feature>
<feature type="compositionally biased region" description="Polar residues" evidence="1">
    <location>
        <begin position="172"/>
        <end position="198"/>
    </location>
</feature>
<evidence type="ECO:0000256" key="1">
    <source>
        <dbReference type="SAM" id="MobiDB-lite"/>
    </source>
</evidence>
<keyword evidence="3" id="KW-1185">Reference proteome</keyword>
<feature type="region of interest" description="Disordered" evidence="1">
    <location>
        <begin position="157"/>
        <end position="204"/>
    </location>
</feature>
<sequence>MCRKSEIANLKATSTKDLIEKLRIYEANRQKIAKSRENYGMQEVTSPNKEADLPSLGAAQDKGIEGNLASKRTKKHVSREVANRGLIKPNTRLAAVEAQRELTNLQNKLDEKHNLRDLAATKSKLNECHVATNKVKKSVPKKLDFSHLQSTFDRIKKGVPNTKPARVDAQKNIPTQQLESNHGAQGEPSSCYQNNSASIERDSNHRLKRKLDAIRKQSIIVPEPNVTQEPSSANSAHITRNRGQQKNTQVHCESMQERQDDELLFSDSKGEAPQSEEGILEQEESQKGKSKAILKATTIDEFLKEHGIDVELEGLIGDEQRTELNADEGDTLALDKNYSQFVMADIIDEGDKSNKKRTCGKTNCNDIYARTMEQ</sequence>
<reference evidence="2 3" key="1">
    <citation type="journal article" date="2023" name="Plants (Basel)">
        <title>Bridging the Gap: Combining Genomics and Transcriptomics Approaches to Understand Stylosanthes scabra, an Orphan Legume from the Brazilian Caatinga.</title>
        <authorList>
            <person name="Ferreira-Neto J.R.C."/>
            <person name="da Silva M.D."/>
            <person name="Binneck E."/>
            <person name="de Melo N.F."/>
            <person name="da Silva R.H."/>
            <person name="de Melo A.L.T.M."/>
            <person name="Pandolfi V."/>
            <person name="Bustamante F.O."/>
            <person name="Brasileiro-Vidal A.C."/>
            <person name="Benko-Iseppon A.M."/>
        </authorList>
    </citation>
    <scope>NUCLEOTIDE SEQUENCE [LARGE SCALE GENOMIC DNA]</scope>
    <source>
        <tissue evidence="2">Leaves</tissue>
    </source>
</reference>